<keyword evidence="3" id="KW-0813">Transport</keyword>
<keyword evidence="4" id="KW-1003">Cell membrane</keyword>
<feature type="domain" description="ABC-2 type transporter transmembrane" evidence="10">
    <location>
        <begin position="32"/>
        <end position="231"/>
    </location>
</feature>
<keyword evidence="12" id="KW-1185">Reference proteome</keyword>
<sequence length="272" mass="29899">MTATPLHTALPPARAASHDLLAGLRLWRLATALGWLDIRLQFQGARLGPLWLTVTSGVMAGSMGLIYSQLFHLVLRDYLPYLSISLILWQSGLALLVQESCTTFTQAASSIRSVRLPYTVQVIRTLTRCTLTLAHAMVVPIVVFAIFRLWPGWPLLLALPAFGLWLATGAGLCLLLGCTCARYRDITPIVGSVLQLVFYVTPVIWEARQLGHLGGWLVYNPCYAMLEILRTPLLGHTPRPALWLVAGGSSLAIWALALGVFARCRAQLAFWV</sequence>
<evidence type="ECO:0000256" key="2">
    <source>
        <dbReference type="ARBA" id="ARBA00007783"/>
    </source>
</evidence>
<evidence type="ECO:0000256" key="9">
    <source>
        <dbReference type="SAM" id="Phobius"/>
    </source>
</evidence>
<feature type="transmembrane region" description="Helical" evidence="9">
    <location>
        <begin position="241"/>
        <end position="262"/>
    </location>
</feature>
<organism evidence="11 12">
    <name type="scientific">Acetobacter vaccinii</name>
    <dbReference type="NCBI Taxonomy" id="2592655"/>
    <lineage>
        <taxon>Bacteria</taxon>
        <taxon>Pseudomonadati</taxon>
        <taxon>Pseudomonadota</taxon>
        <taxon>Alphaproteobacteria</taxon>
        <taxon>Acetobacterales</taxon>
        <taxon>Acetobacteraceae</taxon>
        <taxon>Acetobacter</taxon>
    </lineage>
</organism>
<keyword evidence="6 9" id="KW-1133">Transmembrane helix</keyword>
<dbReference type="EMBL" id="CP043506">
    <property type="protein sequence ID" value="QEO17409.1"/>
    <property type="molecule type" value="Genomic_DNA"/>
</dbReference>
<evidence type="ECO:0000313" key="12">
    <source>
        <dbReference type="Proteomes" id="UP000324536"/>
    </source>
</evidence>
<dbReference type="AlphaFoldDB" id="A0A5C1YQB0"/>
<feature type="transmembrane region" description="Helical" evidence="9">
    <location>
        <begin position="156"/>
        <end position="179"/>
    </location>
</feature>
<proteinExistence type="inferred from homology"/>
<keyword evidence="8 9" id="KW-0472">Membrane</keyword>
<keyword evidence="7" id="KW-0625">Polysaccharide transport</keyword>
<protein>
    <submittedName>
        <fullName evidence="11">ABC transporter permease</fullName>
    </submittedName>
</protein>
<dbReference type="GO" id="GO:0015774">
    <property type="term" value="P:polysaccharide transport"/>
    <property type="evidence" value="ECO:0007669"/>
    <property type="project" value="UniProtKB-KW"/>
</dbReference>
<evidence type="ECO:0000256" key="3">
    <source>
        <dbReference type="ARBA" id="ARBA00022448"/>
    </source>
</evidence>
<dbReference type="GO" id="GO:0140359">
    <property type="term" value="F:ABC-type transporter activity"/>
    <property type="evidence" value="ECO:0007669"/>
    <property type="project" value="InterPro"/>
</dbReference>
<dbReference type="KEGG" id="acek:FLP30_06495"/>
<evidence type="ECO:0000256" key="7">
    <source>
        <dbReference type="ARBA" id="ARBA00023047"/>
    </source>
</evidence>
<evidence type="ECO:0000256" key="5">
    <source>
        <dbReference type="ARBA" id="ARBA00022692"/>
    </source>
</evidence>
<comment type="subcellular location">
    <subcellularLocation>
        <location evidence="1">Cell membrane</location>
        <topology evidence="1">Multi-pass membrane protein</topology>
    </subcellularLocation>
</comment>
<feature type="transmembrane region" description="Helical" evidence="9">
    <location>
        <begin position="78"/>
        <end position="97"/>
    </location>
</feature>
<evidence type="ECO:0000256" key="4">
    <source>
        <dbReference type="ARBA" id="ARBA00022475"/>
    </source>
</evidence>
<comment type="similarity">
    <text evidence="2">Belongs to the ABC-2 integral membrane protein family.</text>
</comment>
<reference evidence="11 12" key="1">
    <citation type="submission" date="2019-09" db="EMBL/GenBank/DDBJ databases">
        <title>Genome sequencing of strain KACC 21233.</title>
        <authorList>
            <person name="Heo J."/>
            <person name="Kim S.-J."/>
            <person name="Kim J.-S."/>
            <person name="Hong S.-B."/>
            <person name="Kwon S.-W."/>
        </authorList>
    </citation>
    <scope>NUCLEOTIDE SEQUENCE [LARGE SCALE GENOMIC DNA]</scope>
    <source>
        <strain evidence="11 12">KACC 21233</strain>
    </source>
</reference>
<dbReference type="InterPro" id="IPR013525">
    <property type="entry name" value="ABC2_TM"/>
</dbReference>
<name>A0A5C1YQB0_9PROT</name>
<evidence type="ECO:0000256" key="6">
    <source>
        <dbReference type="ARBA" id="ARBA00022989"/>
    </source>
</evidence>
<dbReference type="OrthoDB" id="9796017at2"/>
<keyword evidence="5 9" id="KW-0812">Transmembrane</keyword>
<evidence type="ECO:0000256" key="1">
    <source>
        <dbReference type="ARBA" id="ARBA00004651"/>
    </source>
</evidence>
<feature type="transmembrane region" description="Helical" evidence="9">
    <location>
        <begin position="186"/>
        <end position="205"/>
    </location>
</feature>
<feature type="transmembrane region" description="Helical" evidence="9">
    <location>
        <begin position="50"/>
        <end position="72"/>
    </location>
</feature>
<dbReference type="PANTHER" id="PTHR30413:SF10">
    <property type="entry name" value="CAPSULE POLYSACCHARIDE EXPORT INNER-MEMBRANE PROTEIN CTRC"/>
    <property type="match status" value="1"/>
</dbReference>
<dbReference type="GO" id="GO:0015920">
    <property type="term" value="P:lipopolysaccharide transport"/>
    <property type="evidence" value="ECO:0007669"/>
    <property type="project" value="TreeGrafter"/>
</dbReference>
<feature type="transmembrane region" description="Helical" evidence="9">
    <location>
        <begin position="131"/>
        <end position="150"/>
    </location>
</feature>
<dbReference type="RefSeq" id="WP_149279087.1">
    <property type="nucleotide sequence ID" value="NZ_CP043506.1"/>
</dbReference>
<evidence type="ECO:0000259" key="10">
    <source>
        <dbReference type="Pfam" id="PF01061"/>
    </source>
</evidence>
<dbReference type="PANTHER" id="PTHR30413">
    <property type="entry name" value="INNER MEMBRANE TRANSPORT PERMEASE"/>
    <property type="match status" value="1"/>
</dbReference>
<dbReference type="GO" id="GO:0005886">
    <property type="term" value="C:plasma membrane"/>
    <property type="evidence" value="ECO:0007669"/>
    <property type="project" value="UniProtKB-SubCell"/>
</dbReference>
<dbReference type="Pfam" id="PF01061">
    <property type="entry name" value="ABC2_membrane"/>
    <property type="match status" value="1"/>
</dbReference>
<keyword evidence="7" id="KW-0762">Sugar transport</keyword>
<evidence type="ECO:0000313" key="11">
    <source>
        <dbReference type="EMBL" id="QEO17409.1"/>
    </source>
</evidence>
<gene>
    <name evidence="11" type="ORF">FLP30_06495</name>
</gene>
<accession>A0A5C1YQB0</accession>
<evidence type="ECO:0000256" key="8">
    <source>
        <dbReference type="ARBA" id="ARBA00023136"/>
    </source>
</evidence>
<dbReference type="Proteomes" id="UP000324536">
    <property type="component" value="Chromosome"/>
</dbReference>